<evidence type="ECO:0000256" key="2">
    <source>
        <dbReference type="SAM" id="MobiDB-lite"/>
    </source>
</evidence>
<keyword evidence="4" id="KW-1185">Reference proteome</keyword>
<name>A0A4Y9XP51_9AGAM</name>
<dbReference type="Proteomes" id="UP000298327">
    <property type="component" value="Unassembled WGS sequence"/>
</dbReference>
<protein>
    <submittedName>
        <fullName evidence="3">Uncharacterized protein</fullName>
    </submittedName>
</protein>
<feature type="non-terminal residue" evidence="3">
    <location>
        <position position="680"/>
    </location>
</feature>
<organism evidence="3 4">
    <name type="scientific">Dentipellis fragilis</name>
    <dbReference type="NCBI Taxonomy" id="205917"/>
    <lineage>
        <taxon>Eukaryota</taxon>
        <taxon>Fungi</taxon>
        <taxon>Dikarya</taxon>
        <taxon>Basidiomycota</taxon>
        <taxon>Agaricomycotina</taxon>
        <taxon>Agaricomycetes</taxon>
        <taxon>Russulales</taxon>
        <taxon>Hericiaceae</taxon>
        <taxon>Dentipellis</taxon>
    </lineage>
</organism>
<evidence type="ECO:0000313" key="4">
    <source>
        <dbReference type="Proteomes" id="UP000298327"/>
    </source>
</evidence>
<keyword evidence="1" id="KW-0175">Coiled coil</keyword>
<reference evidence="3 4" key="1">
    <citation type="submission" date="2019-02" db="EMBL/GenBank/DDBJ databases">
        <title>Genome sequencing of the rare red list fungi Dentipellis fragilis.</title>
        <authorList>
            <person name="Buettner E."/>
            <person name="Kellner H."/>
        </authorList>
    </citation>
    <scope>NUCLEOTIDE SEQUENCE [LARGE SCALE GENOMIC DNA]</scope>
    <source>
        <strain evidence="3 4">DSM 105465</strain>
    </source>
</reference>
<feature type="coiled-coil region" evidence="1">
    <location>
        <begin position="218"/>
        <end position="329"/>
    </location>
</feature>
<dbReference type="EMBL" id="SEOQ01001889">
    <property type="protein sequence ID" value="TFY50309.1"/>
    <property type="molecule type" value="Genomic_DNA"/>
</dbReference>
<comment type="caution">
    <text evidence="3">The sequence shown here is derived from an EMBL/GenBank/DDBJ whole genome shotgun (WGS) entry which is preliminary data.</text>
</comment>
<gene>
    <name evidence="3" type="ORF">EVG20_g11594</name>
</gene>
<dbReference type="AlphaFoldDB" id="A0A4Y9XP51"/>
<feature type="region of interest" description="Disordered" evidence="2">
    <location>
        <begin position="640"/>
        <end position="680"/>
    </location>
</feature>
<accession>A0A4Y9XP51</accession>
<evidence type="ECO:0000256" key="1">
    <source>
        <dbReference type="SAM" id="Coils"/>
    </source>
</evidence>
<feature type="coiled-coil region" evidence="1">
    <location>
        <begin position="407"/>
        <end position="598"/>
    </location>
</feature>
<evidence type="ECO:0000313" key="3">
    <source>
        <dbReference type="EMBL" id="TFY50309.1"/>
    </source>
</evidence>
<proteinExistence type="predicted"/>
<sequence length="680" mass="74412">MQLRLHLQESLSYDLVLAAQLAVLGAPSGSPNPRLPALPYPTNKLSEQMIVQYRSGKQETHRESSLDCSSSIAAVMLASEARETDKDRLLDEVSVKVAELLDRVATLVRDSTATGAALDECETELDGAFAEIRGLRSAKAIVEEQSADLRRQLQLSVATVEQLTVAKAAVEEQSIHQELLGVKAAVEKAFSDRGVLLDSARMEIKERVAAKMVMEEACSEQKAQLVSMRAEVEDLTAMVEAGKRQVGLKEALLAERGDDLGRARSRIEELVAAKAAVEEELKEHKGDLAAMRAEVQRLTFEVADKREQSAAKEAVFAELEVELDGAREEVRASSVPRAVAVEESAEKSALSCSCRSSLNAAHLEIQLLASANASVIQQLAEVRSSLGYAEDDVKGLMEDFAALSAVLSERDKQLSAKNEECRELQNNAGVREALLLEEIKRHKSSKASMTAAIEELQSKLDSRDTEEQAVVDSGFQKEHLDEITVQLTEARAEVQRKDVEVAALASELELIRADLSASKAREDKIEKKLASKRLDLKEEREKVLELQFQVGALRAETAFTQTQHSELRSKYKIIRETFLEMEAELHGTQTELADAEAKALRHAKAFSSLPEKDELIQSLETCILELTGAQTFAPISSESLARTTEKSYVPSSPSPLGPLPLTTPATPPALRPVQRSSSSE</sequence>